<organism evidence="9 10">
    <name type="scientific">Georgenia deserti</name>
    <dbReference type="NCBI Taxonomy" id="2093781"/>
    <lineage>
        <taxon>Bacteria</taxon>
        <taxon>Bacillati</taxon>
        <taxon>Actinomycetota</taxon>
        <taxon>Actinomycetes</taxon>
        <taxon>Micrococcales</taxon>
        <taxon>Bogoriellaceae</taxon>
        <taxon>Georgenia</taxon>
    </lineage>
</organism>
<dbReference type="InterPro" id="IPR014710">
    <property type="entry name" value="RmlC-like_jellyroll"/>
</dbReference>
<keyword evidence="5" id="KW-0479">Metal-binding</keyword>
<dbReference type="Gene3D" id="2.60.120.10">
    <property type="entry name" value="Jelly Rolls"/>
    <property type="match status" value="2"/>
</dbReference>
<evidence type="ECO:0000256" key="6">
    <source>
        <dbReference type="ARBA" id="ARBA00022833"/>
    </source>
</evidence>
<dbReference type="InterPro" id="IPR001250">
    <property type="entry name" value="Man6P_Isoase-1"/>
</dbReference>
<dbReference type="PANTHER" id="PTHR10309:SF0">
    <property type="entry name" value="MANNOSE-6-PHOSPHATE ISOMERASE"/>
    <property type="match status" value="1"/>
</dbReference>
<dbReference type="PANTHER" id="PTHR10309">
    <property type="entry name" value="MANNOSE-6-PHOSPHATE ISOMERASE"/>
    <property type="match status" value="1"/>
</dbReference>
<evidence type="ECO:0000256" key="2">
    <source>
        <dbReference type="ARBA" id="ARBA00001947"/>
    </source>
</evidence>
<dbReference type="PRINTS" id="PR00714">
    <property type="entry name" value="MAN6PISMRASE"/>
</dbReference>
<comment type="similarity">
    <text evidence="3">Belongs to the mannose-6-phosphate isomerase type 1 family.</text>
</comment>
<comment type="caution">
    <text evidence="9">The sequence shown here is derived from an EMBL/GenBank/DDBJ whole genome shotgun (WGS) entry which is preliminary data.</text>
</comment>
<dbReference type="GO" id="GO:0004476">
    <property type="term" value="F:mannose-6-phosphate isomerase activity"/>
    <property type="evidence" value="ECO:0007669"/>
    <property type="project" value="UniProtKB-EC"/>
</dbReference>
<keyword evidence="10" id="KW-1185">Reference proteome</keyword>
<dbReference type="PIRSF" id="PIRSF001480">
    <property type="entry name" value="Mannose-6-phosphate_isomerase"/>
    <property type="match status" value="1"/>
</dbReference>
<dbReference type="EMBL" id="JBHUEE010000007">
    <property type="protein sequence ID" value="MFD1718942.1"/>
    <property type="molecule type" value="Genomic_DNA"/>
</dbReference>
<dbReference type="Proteomes" id="UP001597277">
    <property type="component" value="Unassembled WGS sequence"/>
</dbReference>
<evidence type="ECO:0000313" key="10">
    <source>
        <dbReference type="Proteomes" id="UP001597277"/>
    </source>
</evidence>
<name>A0ABW4L7P4_9MICO</name>
<evidence type="ECO:0000256" key="3">
    <source>
        <dbReference type="ARBA" id="ARBA00010772"/>
    </source>
</evidence>
<evidence type="ECO:0000256" key="1">
    <source>
        <dbReference type="ARBA" id="ARBA00000757"/>
    </source>
</evidence>
<evidence type="ECO:0000256" key="5">
    <source>
        <dbReference type="ARBA" id="ARBA00022723"/>
    </source>
</evidence>
<keyword evidence="7 9" id="KW-0413">Isomerase</keyword>
<dbReference type="CDD" id="cd07011">
    <property type="entry name" value="cupin_PMI_type_I_N"/>
    <property type="match status" value="1"/>
</dbReference>
<proteinExistence type="inferred from homology"/>
<gene>
    <name evidence="9" type="primary">manA</name>
    <name evidence="9" type="ORF">ACFSE6_13935</name>
</gene>
<comment type="catalytic activity">
    <reaction evidence="1">
        <text>D-mannose 6-phosphate = D-fructose 6-phosphate</text>
        <dbReference type="Rhea" id="RHEA:12356"/>
        <dbReference type="ChEBI" id="CHEBI:58735"/>
        <dbReference type="ChEBI" id="CHEBI:61527"/>
        <dbReference type="EC" id="5.3.1.8"/>
    </reaction>
</comment>
<reference evidence="10" key="1">
    <citation type="journal article" date="2019" name="Int. J. Syst. Evol. Microbiol.">
        <title>The Global Catalogue of Microorganisms (GCM) 10K type strain sequencing project: providing services to taxonomists for standard genome sequencing and annotation.</title>
        <authorList>
            <consortium name="The Broad Institute Genomics Platform"/>
            <consortium name="The Broad Institute Genome Sequencing Center for Infectious Disease"/>
            <person name="Wu L."/>
            <person name="Ma J."/>
        </authorList>
    </citation>
    <scope>NUCLEOTIDE SEQUENCE [LARGE SCALE GENOMIC DNA]</scope>
    <source>
        <strain evidence="10">JCM 17130</strain>
    </source>
</reference>
<dbReference type="InterPro" id="IPR016305">
    <property type="entry name" value="Mannose-6-P_Isomerase"/>
</dbReference>
<dbReference type="Pfam" id="PF20511">
    <property type="entry name" value="PMI_typeI_cat"/>
    <property type="match status" value="1"/>
</dbReference>
<comment type="cofactor">
    <cofactor evidence="2">
        <name>Zn(2+)</name>
        <dbReference type="ChEBI" id="CHEBI:29105"/>
    </cofactor>
</comment>
<sequence length="413" mass="43852">MLLPITNEPRDYAWGSHEAIAEFTGRPPSGGPEAELWLGSHQLSPSRILTPEAAGGHERLDEWIAADPEGALGASRGGDEFPVLMKVLAAAQALSIQVHPDAEQAQRGFADENARGVALTDPERTYKDPYPKPELALALGGPFDALVGFRPLDATKTLVAELAEAAASAEDRRPLDDLAAKLDGEPEETLRRLVAWFLDGSASAESLCRAVVAAAERYPGGRFEAEARTLAELGASRPGDPGILVASLMNRVHLEEGEAVYVQPREIHAYLGGLAIEVMRASDNVIRAGLTGKHIDVAALQRITDFRERREVVARPTEVAPGVAHLGPGPEFALTRLTSMPASGGSAGERPRVRLSGPAVAVATAGSPHVHGGRNETRLERGQAVYVTPDEEELTLTGQGQLVLATPGGTRYE</sequence>
<accession>A0ABW4L7P4</accession>
<protein>
    <recommendedName>
        <fullName evidence="4">mannose-6-phosphate isomerase</fullName>
        <ecNumber evidence="4">5.3.1.8</ecNumber>
    </recommendedName>
</protein>
<feature type="domain" description="Phosphomannose isomerase type I catalytic" evidence="8">
    <location>
        <begin position="3"/>
        <end position="152"/>
    </location>
</feature>
<dbReference type="RefSeq" id="WP_388008233.1">
    <property type="nucleotide sequence ID" value="NZ_JBHUEE010000007.1"/>
</dbReference>
<dbReference type="Gene3D" id="1.10.441.10">
    <property type="entry name" value="Phosphomannose Isomerase, domain 2"/>
    <property type="match status" value="1"/>
</dbReference>
<evidence type="ECO:0000259" key="8">
    <source>
        <dbReference type="Pfam" id="PF20511"/>
    </source>
</evidence>
<dbReference type="EC" id="5.3.1.8" evidence="4"/>
<evidence type="ECO:0000256" key="4">
    <source>
        <dbReference type="ARBA" id="ARBA00011956"/>
    </source>
</evidence>
<dbReference type="InterPro" id="IPR011051">
    <property type="entry name" value="RmlC_Cupin_sf"/>
</dbReference>
<dbReference type="NCBIfam" id="TIGR00218">
    <property type="entry name" value="manA"/>
    <property type="match status" value="1"/>
</dbReference>
<evidence type="ECO:0000313" key="9">
    <source>
        <dbReference type="EMBL" id="MFD1718942.1"/>
    </source>
</evidence>
<evidence type="ECO:0000256" key="7">
    <source>
        <dbReference type="ARBA" id="ARBA00023235"/>
    </source>
</evidence>
<dbReference type="InterPro" id="IPR046457">
    <property type="entry name" value="PMI_typeI_cat"/>
</dbReference>
<dbReference type="SUPFAM" id="SSF51182">
    <property type="entry name" value="RmlC-like cupins"/>
    <property type="match status" value="1"/>
</dbReference>
<keyword evidence="6" id="KW-0862">Zinc</keyword>